<proteinExistence type="inferred from homology"/>
<dbReference type="Pfam" id="PF07686">
    <property type="entry name" value="V-set"/>
    <property type="match status" value="1"/>
</dbReference>
<dbReference type="SUPFAM" id="SSF48726">
    <property type="entry name" value="Immunoglobulin"/>
    <property type="match status" value="2"/>
</dbReference>
<evidence type="ECO:0000256" key="5">
    <source>
        <dbReference type="ARBA" id="ARBA00023136"/>
    </source>
</evidence>
<dbReference type="GeneTree" id="ENSGT01050000244843"/>
<dbReference type="Proteomes" id="UP000007635">
    <property type="component" value="Chromosome VII"/>
</dbReference>
<feature type="coiled-coil region" evidence="10">
    <location>
        <begin position="374"/>
        <end position="426"/>
    </location>
</feature>
<comment type="subcellular location">
    <subcellularLocation>
        <location evidence="1">Membrane</location>
    </subcellularLocation>
</comment>
<dbReference type="PANTHER" id="PTHR24100">
    <property type="entry name" value="BUTYROPHILIN"/>
    <property type="match status" value="1"/>
</dbReference>
<dbReference type="InterPro" id="IPR036179">
    <property type="entry name" value="Ig-like_dom_sf"/>
</dbReference>
<dbReference type="GO" id="GO:1903037">
    <property type="term" value="P:regulation of leukocyte cell-cell adhesion"/>
    <property type="evidence" value="ECO:0007669"/>
    <property type="project" value="UniProtKB-ARBA"/>
</dbReference>
<dbReference type="PROSITE" id="PS50835">
    <property type="entry name" value="IG_LIKE"/>
    <property type="match status" value="2"/>
</dbReference>
<protein>
    <recommendedName>
        <fullName evidence="14">Ig-like domain-containing protein</fullName>
    </recommendedName>
</protein>
<evidence type="ECO:0000313" key="16">
    <source>
        <dbReference type="Proteomes" id="UP000007635"/>
    </source>
</evidence>
<dbReference type="SMART" id="SM00409">
    <property type="entry name" value="IG"/>
    <property type="match status" value="1"/>
</dbReference>
<evidence type="ECO:0000256" key="8">
    <source>
        <dbReference type="ARBA" id="ARBA00023319"/>
    </source>
</evidence>
<dbReference type="InterPro" id="IPR053896">
    <property type="entry name" value="BTN3A2-like_Ig-C"/>
</dbReference>
<evidence type="ECO:0000256" key="12">
    <source>
        <dbReference type="SAM" id="Phobius"/>
    </source>
</evidence>
<evidence type="ECO:0000256" key="13">
    <source>
        <dbReference type="SAM" id="SignalP"/>
    </source>
</evidence>
<dbReference type="GO" id="GO:0009897">
    <property type="term" value="C:external side of plasma membrane"/>
    <property type="evidence" value="ECO:0007669"/>
    <property type="project" value="TreeGrafter"/>
</dbReference>
<dbReference type="InterPro" id="IPR013106">
    <property type="entry name" value="Ig_V-set"/>
</dbReference>
<evidence type="ECO:0000256" key="9">
    <source>
        <dbReference type="ARBA" id="ARBA00038221"/>
    </source>
</evidence>
<reference evidence="15" key="2">
    <citation type="submission" date="2025-08" db="UniProtKB">
        <authorList>
            <consortium name="Ensembl"/>
        </authorList>
    </citation>
    <scope>IDENTIFICATION</scope>
</reference>
<dbReference type="GO" id="GO:0050852">
    <property type="term" value="P:T cell receptor signaling pathway"/>
    <property type="evidence" value="ECO:0007669"/>
    <property type="project" value="TreeGrafter"/>
</dbReference>
<dbReference type="InterPro" id="IPR050504">
    <property type="entry name" value="IgSF_BTN/MOG"/>
</dbReference>
<keyword evidence="6" id="KW-1015">Disulfide bond</keyword>
<evidence type="ECO:0000256" key="11">
    <source>
        <dbReference type="SAM" id="MobiDB-lite"/>
    </source>
</evidence>
<keyword evidence="10" id="KW-0175">Coiled coil</keyword>
<keyword evidence="7" id="KW-0325">Glycoprotein</keyword>
<comment type="similarity">
    <text evidence="9">Belongs to the SKINT family.</text>
</comment>
<feature type="signal peptide" evidence="13">
    <location>
        <begin position="1"/>
        <end position="23"/>
    </location>
</feature>
<dbReference type="SMART" id="SM00406">
    <property type="entry name" value="IGv"/>
    <property type="match status" value="1"/>
</dbReference>
<feature type="domain" description="Ig-like" evidence="14">
    <location>
        <begin position="37"/>
        <end position="130"/>
    </location>
</feature>
<feature type="region of interest" description="Disordered" evidence="11">
    <location>
        <begin position="325"/>
        <end position="356"/>
    </location>
</feature>
<evidence type="ECO:0000256" key="3">
    <source>
        <dbReference type="ARBA" id="ARBA00022729"/>
    </source>
</evidence>
<dbReference type="GO" id="GO:0042110">
    <property type="term" value="P:T cell activation"/>
    <property type="evidence" value="ECO:0007669"/>
    <property type="project" value="UniProtKB-ARBA"/>
</dbReference>
<organism evidence="15 16">
    <name type="scientific">Gasterosteus aculeatus aculeatus</name>
    <name type="common">three-spined stickleback</name>
    <dbReference type="NCBI Taxonomy" id="481459"/>
    <lineage>
        <taxon>Eukaryota</taxon>
        <taxon>Metazoa</taxon>
        <taxon>Chordata</taxon>
        <taxon>Craniata</taxon>
        <taxon>Vertebrata</taxon>
        <taxon>Euteleostomi</taxon>
        <taxon>Actinopterygii</taxon>
        <taxon>Neopterygii</taxon>
        <taxon>Teleostei</taxon>
        <taxon>Neoteleostei</taxon>
        <taxon>Acanthomorphata</taxon>
        <taxon>Eupercaria</taxon>
        <taxon>Perciformes</taxon>
        <taxon>Cottioidei</taxon>
        <taxon>Gasterosteales</taxon>
        <taxon>Gasterosteidae</taxon>
        <taxon>Gasterosteus</taxon>
    </lineage>
</organism>
<evidence type="ECO:0000256" key="7">
    <source>
        <dbReference type="ARBA" id="ARBA00023180"/>
    </source>
</evidence>
<feature type="chain" id="PRO_5043892930" description="Ig-like domain-containing protein" evidence="13">
    <location>
        <begin position="24"/>
        <end position="446"/>
    </location>
</feature>
<reference evidence="15" key="3">
    <citation type="submission" date="2025-09" db="UniProtKB">
        <authorList>
            <consortium name="Ensembl"/>
        </authorList>
    </citation>
    <scope>IDENTIFICATION</scope>
</reference>
<evidence type="ECO:0000256" key="6">
    <source>
        <dbReference type="ARBA" id="ARBA00023157"/>
    </source>
</evidence>
<sequence>MTHYEDGLAVAFLLLTHFIGGGSLPIDPPQLVTAMVGDDVVLPCLLDPPPDAVSMTMEWGRADMKPRFVLVWHDGKELLTGQNEAFKGRTSLSISGLKRGDVSLKLSSVKVSDSGTYRCYLQKPNQEHLVQLLVGAASSPAISLAGLHLASSAVLLHCESRGWYPEPELLWLDAEGKLLSAGLPETLRGPDDLYSVSSSVTVEKRHRNSFTCRVQQRNINQTRETLITVPEDFFVAPAVCTPCVAFSVVFAFLFVIIVVVLLVWRRRHKITDTKTQQSLMEEERRREDLKKKEEEQKDLIQIIDLLTEQNNELIEQRDKVGEQMKKLQKQEEENEEKVDLVEKDEREKEGEKTEGKGHGLLKMRRIITENNWKLQERKEELQQLSVNLDKISKKSIDDLNRLTEKKKNLDIDVEKIKKQLEEIQRAQCLLLACFNREEGGERREDR</sequence>
<dbReference type="InterPro" id="IPR007110">
    <property type="entry name" value="Ig-like_dom"/>
</dbReference>
<dbReference type="Bgee" id="ENSGACG00000018649">
    <property type="expression patterns" value="Expressed in intestinal epithelial cell and 2 other cell types or tissues"/>
</dbReference>
<dbReference type="InterPro" id="IPR013783">
    <property type="entry name" value="Ig-like_fold"/>
</dbReference>
<evidence type="ECO:0000259" key="14">
    <source>
        <dbReference type="PROSITE" id="PS50835"/>
    </source>
</evidence>
<keyword evidence="16" id="KW-1185">Reference proteome</keyword>
<dbReference type="Pfam" id="PF22705">
    <property type="entry name" value="C2-set_3"/>
    <property type="match status" value="1"/>
</dbReference>
<reference evidence="15 16" key="1">
    <citation type="journal article" date="2021" name="G3 (Bethesda)">
        <title>Improved contiguity of the threespine stickleback genome using long-read sequencing.</title>
        <authorList>
            <person name="Nath S."/>
            <person name="Shaw D.E."/>
            <person name="White M.A."/>
        </authorList>
    </citation>
    <scope>NUCLEOTIDE SEQUENCE [LARGE SCALE GENOMIC DNA]</scope>
    <source>
        <strain evidence="15 16">Lake Benthic</strain>
    </source>
</reference>
<keyword evidence="5 12" id="KW-0472">Membrane</keyword>
<dbReference type="GO" id="GO:0050863">
    <property type="term" value="P:regulation of T cell activation"/>
    <property type="evidence" value="ECO:0007669"/>
    <property type="project" value="UniProtKB-ARBA"/>
</dbReference>
<feature type="transmembrane region" description="Helical" evidence="12">
    <location>
        <begin position="244"/>
        <end position="264"/>
    </location>
</feature>
<keyword evidence="8" id="KW-0393">Immunoglobulin domain</keyword>
<dbReference type="FunFam" id="2.60.40.10:FF:000142">
    <property type="entry name" value="V-set domain-containing T-cell activation inhibitor 1"/>
    <property type="match status" value="1"/>
</dbReference>
<dbReference type="GO" id="GO:0001817">
    <property type="term" value="P:regulation of cytokine production"/>
    <property type="evidence" value="ECO:0007669"/>
    <property type="project" value="TreeGrafter"/>
</dbReference>
<dbReference type="InterPro" id="IPR003599">
    <property type="entry name" value="Ig_sub"/>
</dbReference>
<dbReference type="PANTHER" id="PTHR24100:SF151">
    <property type="entry name" value="ICOS LIGAND"/>
    <property type="match status" value="1"/>
</dbReference>
<evidence type="ECO:0000256" key="4">
    <source>
        <dbReference type="ARBA" id="ARBA00022989"/>
    </source>
</evidence>
<keyword evidence="4 12" id="KW-1133">Transmembrane helix</keyword>
<dbReference type="Gene3D" id="2.60.40.10">
    <property type="entry name" value="Immunoglobulins"/>
    <property type="match status" value="2"/>
</dbReference>
<keyword evidence="3 13" id="KW-0732">Signal</keyword>
<evidence type="ECO:0000256" key="10">
    <source>
        <dbReference type="SAM" id="Coils"/>
    </source>
</evidence>
<keyword evidence="2 12" id="KW-0812">Transmembrane</keyword>
<feature type="domain" description="Ig-like" evidence="14">
    <location>
        <begin position="140"/>
        <end position="228"/>
    </location>
</feature>
<dbReference type="GO" id="GO:0005102">
    <property type="term" value="F:signaling receptor binding"/>
    <property type="evidence" value="ECO:0007669"/>
    <property type="project" value="TreeGrafter"/>
</dbReference>
<evidence type="ECO:0000256" key="1">
    <source>
        <dbReference type="ARBA" id="ARBA00004370"/>
    </source>
</evidence>
<evidence type="ECO:0000313" key="15">
    <source>
        <dbReference type="Ensembl" id="ENSGACP00000024648.2"/>
    </source>
</evidence>
<accession>G3Q444</accession>
<name>G3Q444_GASAC</name>
<dbReference type="Ensembl" id="ENSGACT00000024697.2">
    <property type="protein sequence ID" value="ENSGACP00000024648.2"/>
    <property type="gene ID" value="ENSGACG00000018649.2"/>
</dbReference>
<dbReference type="FunFam" id="2.60.40.10:FF:000088">
    <property type="entry name" value="Butyrophilin subfamily 1 member A1"/>
    <property type="match status" value="1"/>
</dbReference>
<evidence type="ECO:0000256" key="2">
    <source>
        <dbReference type="ARBA" id="ARBA00022692"/>
    </source>
</evidence>
<dbReference type="AlphaFoldDB" id="G3Q444"/>